<accession>A0AAE3K8J7</accession>
<protein>
    <submittedName>
        <fullName evidence="3">Aspartate/glutamate racemase family protein</fullName>
    </submittedName>
</protein>
<evidence type="ECO:0000313" key="3">
    <source>
        <dbReference type="EMBL" id="MCL9816595.1"/>
    </source>
</evidence>
<reference evidence="3" key="1">
    <citation type="journal article" date="2022" name="Syst. Appl. Microbiol.">
        <title>Natronocalculus amylovorans gen. nov., sp. nov., and Natranaeroarchaeum aerophilus sp. nov., dominant culturable amylolytic natronoarchaea from hypersaline soda lakes in southwestern Siberia.</title>
        <authorList>
            <person name="Sorokin D.Y."/>
            <person name="Elcheninov A.G."/>
            <person name="Khizhniak T.V."/>
            <person name="Koenen M."/>
            <person name="Bale N.J."/>
            <person name="Damste J.S.S."/>
            <person name="Kublanov I.V."/>
        </authorList>
    </citation>
    <scope>NUCLEOTIDE SEQUENCE</scope>
    <source>
        <strain evidence="3">AArc-St2</strain>
    </source>
</reference>
<dbReference type="AlphaFoldDB" id="A0AAE3K8J7"/>
<dbReference type="PANTHER" id="PTHR21198:SF7">
    <property type="entry name" value="ASPARTATE-GLUTAMATE RACEMASE FAMILY"/>
    <property type="match status" value="1"/>
</dbReference>
<keyword evidence="4" id="KW-1185">Reference proteome</keyword>
<dbReference type="Pfam" id="PF26421">
    <property type="entry name" value="Avidin_like"/>
    <property type="match status" value="1"/>
</dbReference>
<evidence type="ECO:0000256" key="1">
    <source>
        <dbReference type="ARBA" id="ARBA00007847"/>
    </source>
</evidence>
<dbReference type="InterPro" id="IPR058595">
    <property type="entry name" value="Avidin-like"/>
</dbReference>
<comment type="similarity">
    <text evidence="1">Belongs to the aspartate/glutamate racemases family.</text>
</comment>
<dbReference type="SUPFAM" id="SSF53681">
    <property type="entry name" value="Aspartate/glutamate racemase"/>
    <property type="match status" value="2"/>
</dbReference>
<reference evidence="3" key="2">
    <citation type="submission" date="2022-02" db="EMBL/GenBank/DDBJ databases">
        <authorList>
            <person name="Elcheninov A.G."/>
            <person name="Sorokin D.Y."/>
            <person name="Kublanov I.V."/>
        </authorList>
    </citation>
    <scope>NUCLEOTIDE SEQUENCE</scope>
    <source>
        <strain evidence="3">AArc-St2</strain>
    </source>
</reference>
<proteinExistence type="inferred from homology"/>
<dbReference type="NCBIfam" id="TIGR00035">
    <property type="entry name" value="asp_race"/>
    <property type="match status" value="1"/>
</dbReference>
<dbReference type="RefSeq" id="WP_250583486.1">
    <property type="nucleotide sequence ID" value="NZ_JAKRVX010000002.1"/>
</dbReference>
<dbReference type="EMBL" id="JAKRVX010000002">
    <property type="protein sequence ID" value="MCL9816595.1"/>
    <property type="molecule type" value="Genomic_DNA"/>
</dbReference>
<organism evidence="3 4">
    <name type="scientific">Natronocalculus amylovorans</name>
    <dbReference type="NCBI Taxonomy" id="2917812"/>
    <lineage>
        <taxon>Archaea</taxon>
        <taxon>Methanobacteriati</taxon>
        <taxon>Methanobacteriota</taxon>
        <taxon>Stenosarchaea group</taxon>
        <taxon>Halobacteria</taxon>
        <taxon>Halobacteriales</taxon>
        <taxon>Haloferacaceae</taxon>
        <taxon>Natronocalculus</taxon>
    </lineage>
</organism>
<dbReference type="InterPro" id="IPR015942">
    <property type="entry name" value="Asp/Glu/hydantoin_racemase"/>
</dbReference>
<dbReference type="InterPro" id="IPR001920">
    <property type="entry name" value="Asp/Glu_race"/>
</dbReference>
<evidence type="ECO:0000313" key="4">
    <source>
        <dbReference type="Proteomes" id="UP001203207"/>
    </source>
</evidence>
<dbReference type="Gene3D" id="3.40.50.1860">
    <property type="match status" value="2"/>
</dbReference>
<evidence type="ECO:0000256" key="2">
    <source>
        <dbReference type="ARBA" id="ARBA00023235"/>
    </source>
</evidence>
<sequence length="354" mass="38242">MHRSNSLRTVGILGGMSSQSTIEYYRAIDAGINEEYGGHAAAEILIRSVDFGTVEECIRTDEWDRAARYLAGAAHELERGGADFVLMATNTMHRVAPQITDALTIPFVHIVDPTAEAIADADISRVGVLGTQATMESQFYPDRFAEHGIETVFPDRSDRERLDRIIFDELTKGVLTDESKNDCIAVIDRLKSAGAAGIVLGCTEFELLLSPDDIDIPLFDTTALHVDRAVSLALDAGDPEPAGVSMDGRVLQSIETVGDGNVDAETTFYFSQSGTQISAHYSGGSVQQGFLVGTSTGNELSFRYTQLLTDGSTATGASTDRIELLSDGRVRLHETWSWDAKDGSGTSILEEKPL</sequence>
<comment type="caution">
    <text evidence="3">The sequence shown here is derived from an EMBL/GenBank/DDBJ whole genome shotgun (WGS) entry which is preliminary data.</text>
</comment>
<dbReference type="Proteomes" id="UP001203207">
    <property type="component" value="Unassembled WGS sequence"/>
</dbReference>
<dbReference type="Pfam" id="PF01177">
    <property type="entry name" value="Asp_Glu_race"/>
    <property type="match status" value="1"/>
</dbReference>
<dbReference type="InterPro" id="IPR004380">
    <property type="entry name" value="Asp_race"/>
</dbReference>
<name>A0AAE3K8J7_9EURY</name>
<dbReference type="PANTHER" id="PTHR21198">
    <property type="entry name" value="GLUTAMATE RACEMASE"/>
    <property type="match status" value="1"/>
</dbReference>
<gene>
    <name evidence="3" type="ORF">AArcSt2_06515</name>
</gene>
<keyword evidence="2" id="KW-0413">Isomerase</keyword>
<dbReference type="GO" id="GO:0047661">
    <property type="term" value="F:amino-acid racemase activity"/>
    <property type="evidence" value="ECO:0007669"/>
    <property type="project" value="InterPro"/>
</dbReference>